<dbReference type="GO" id="GO:0005085">
    <property type="term" value="F:guanyl-nucleotide exchange factor activity"/>
    <property type="evidence" value="ECO:0007669"/>
    <property type="project" value="InterPro"/>
</dbReference>
<dbReference type="SMART" id="SM00325">
    <property type="entry name" value="RhoGEF"/>
    <property type="match status" value="1"/>
</dbReference>
<evidence type="ECO:0000313" key="5">
    <source>
        <dbReference type="Proteomes" id="UP000695562"/>
    </source>
</evidence>
<dbReference type="PANTHER" id="PTHR12673">
    <property type="entry name" value="FACIOGENITAL DYSPLASIA PROTEIN"/>
    <property type="match status" value="1"/>
</dbReference>
<evidence type="ECO:0008006" key="6">
    <source>
        <dbReference type="Google" id="ProtNLM"/>
    </source>
</evidence>
<feature type="region of interest" description="Disordered" evidence="1">
    <location>
        <begin position="640"/>
        <end position="660"/>
    </location>
</feature>
<evidence type="ECO:0000259" key="2">
    <source>
        <dbReference type="PROSITE" id="PS50003"/>
    </source>
</evidence>
<reference evidence="4" key="1">
    <citation type="submission" date="2020-01" db="EMBL/GenBank/DDBJ databases">
        <title>Development of genomics and gene disruption for Polysphondylium violaceum indicates a role for the polyketide synthase stlB in stalk morphogenesis.</title>
        <authorList>
            <person name="Narita B."/>
            <person name="Kawabe Y."/>
            <person name="Kin K."/>
            <person name="Saito T."/>
            <person name="Gibbs R."/>
            <person name="Kuspa A."/>
            <person name="Muzny D."/>
            <person name="Queller D."/>
            <person name="Richards S."/>
            <person name="Strassman J."/>
            <person name="Sucgang R."/>
            <person name="Worley K."/>
            <person name="Schaap P."/>
        </authorList>
    </citation>
    <scope>NUCLEOTIDE SEQUENCE</scope>
    <source>
        <strain evidence="4">QSvi11</strain>
    </source>
</reference>
<organism evidence="4 5">
    <name type="scientific">Polysphondylium violaceum</name>
    <dbReference type="NCBI Taxonomy" id="133409"/>
    <lineage>
        <taxon>Eukaryota</taxon>
        <taxon>Amoebozoa</taxon>
        <taxon>Evosea</taxon>
        <taxon>Eumycetozoa</taxon>
        <taxon>Dictyostelia</taxon>
        <taxon>Dictyosteliales</taxon>
        <taxon>Dictyosteliaceae</taxon>
        <taxon>Polysphondylium</taxon>
    </lineage>
</organism>
<feature type="compositionally biased region" description="Polar residues" evidence="1">
    <location>
        <begin position="467"/>
        <end position="485"/>
    </location>
</feature>
<proteinExistence type="predicted"/>
<accession>A0A8J4V7C1</accession>
<dbReference type="InterPro" id="IPR001849">
    <property type="entry name" value="PH_domain"/>
</dbReference>
<dbReference type="AlphaFoldDB" id="A0A8J4V7C1"/>
<feature type="compositionally biased region" description="Low complexity" evidence="1">
    <location>
        <begin position="573"/>
        <end position="597"/>
    </location>
</feature>
<protein>
    <recommendedName>
        <fullName evidence="6">Pleckstrin domain-containing protein</fullName>
    </recommendedName>
</protein>
<comment type="caution">
    <text evidence="4">The sequence shown here is derived from an EMBL/GenBank/DDBJ whole genome shotgun (WGS) entry which is preliminary data.</text>
</comment>
<keyword evidence="5" id="KW-1185">Reference proteome</keyword>
<gene>
    <name evidence="4" type="ORF">CYY_002010</name>
</gene>
<feature type="compositionally biased region" description="Low complexity" evidence="1">
    <location>
        <begin position="492"/>
        <end position="501"/>
    </location>
</feature>
<evidence type="ECO:0000256" key="1">
    <source>
        <dbReference type="SAM" id="MobiDB-lite"/>
    </source>
</evidence>
<dbReference type="Gene3D" id="1.20.900.10">
    <property type="entry name" value="Dbl homology (DH) domain"/>
    <property type="match status" value="1"/>
</dbReference>
<dbReference type="SUPFAM" id="SSF48065">
    <property type="entry name" value="DBL homology domain (DH-domain)"/>
    <property type="match status" value="1"/>
</dbReference>
<dbReference type="CDD" id="cd00160">
    <property type="entry name" value="RhoGEF"/>
    <property type="match status" value="1"/>
</dbReference>
<dbReference type="InterPro" id="IPR051092">
    <property type="entry name" value="FYVE_RhoGEF_PH"/>
</dbReference>
<evidence type="ECO:0000313" key="4">
    <source>
        <dbReference type="EMBL" id="KAF2076697.1"/>
    </source>
</evidence>
<dbReference type="InterPro" id="IPR000219">
    <property type="entry name" value="DH_dom"/>
</dbReference>
<dbReference type="SMART" id="SM00233">
    <property type="entry name" value="PH"/>
    <property type="match status" value="1"/>
</dbReference>
<evidence type="ECO:0000259" key="3">
    <source>
        <dbReference type="PROSITE" id="PS50010"/>
    </source>
</evidence>
<feature type="region of interest" description="Disordered" evidence="1">
    <location>
        <begin position="572"/>
        <end position="601"/>
    </location>
</feature>
<dbReference type="Proteomes" id="UP000695562">
    <property type="component" value="Unassembled WGS sequence"/>
</dbReference>
<dbReference type="InterPro" id="IPR035899">
    <property type="entry name" value="DBL_dom_sf"/>
</dbReference>
<dbReference type="Gene3D" id="2.30.29.30">
    <property type="entry name" value="Pleckstrin-homology domain (PH domain)/Phosphotyrosine-binding domain (PTB)"/>
    <property type="match status" value="1"/>
</dbReference>
<dbReference type="SUPFAM" id="SSF50729">
    <property type="entry name" value="PH domain-like"/>
    <property type="match status" value="1"/>
</dbReference>
<dbReference type="InterPro" id="IPR011993">
    <property type="entry name" value="PH-like_dom_sf"/>
</dbReference>
<dbReference type="GO" id="GO:0005737">
    <property type="term" value="C:cytoplasm"/>
    <property type="evidence" value="ECO:0007669"/>
    <property type="project" value="TreeGrafter"/>
</dbReference>
<dbReference type="OrthoDB" id="660555at2759"/>
<dbReference type="PROSITE" id="PS50096">
    <property type="entry name" value="IQ"/>
    <property type="match status" value="1"/>
</dbReference>
<name>A0A8J4V7C1_9MYCE</name>
<feature type="domain" description="PH" evidence="2">
    <location>
        <begin position="376"/>
        <end position="552"/>
    </location>
</feature>
<dbReference type="PANTHER" id="PTHR12673:SF87">
    <property type="entry name" value="DH DOMAIN-CONTAINING PROTEIN"/>
    <property type="match status" value="1"/>
</dbReference>
<dbReference type="Pfam" id="PF00621">
    <property type="entry name" value="RhoGEF"/>
    <property type="match status" value="1"/>
</dbReference>
<dbReference type="PROSITE" id="PS50003">
    <property type="entry name" value="PH_DOMAIN"/>
    <property type="match status" value="1"/>
</dbReference>
<feature type="region of interest" description="Disordered" evidence="1">
    <location>
        <begin position="444"/>
        <end position="515"/>
    </location>
</feature>
<dbReference type="PROSITE" id="PS50010">
    <property type="entry name" value="DH_2"/>
    <property type="match status" value="1"/>
</dbReference>
<feature type="domain" description="DH" evidence="3">
    <location>
        <begin position="94"/>
        <end position="329"/>
    </location>
</feature>
<sequence length="714" mass="80985">MGNSFSLELDESSSEQVFHPTIAPINNHIIPASAGVKNEKKEFEDVRKYFKELESRSNLTKFESDKLKRHKSAVLIQKIWKGYTQRRKWTLFLTKSQVLRELILTERDYVQFLRTILNVYFTPLKDLSTKVPEKGGTIMYSSIGSAAGNNINSLLQSGNGNNMTTSTSTLNLNLDQSPMTSDEVKIVFSQIEVLLLYNSMLLDKLSSRVLNSGWGENQQKIGDIFLEMIDFLKVPYSHYIMNFPACLKVLEKASKRPSYVLFIQECKSIPEVGKRDLQSFVSMPIQRIPRYVLLLRELIKFTSTCDPDHTSITKALTRMEAIADLINKQMKEDETSKEVIAISNKLKPPIPNLIEPHRRLIREGEVKIYKADGNNHDVSKGTIRPNSSVWKIHNPRFRYFILFNDCLLITKKTKSCYKVENNVSLEYSTVIDYNSSSIKIIEDTSRPVEKDDDDDDDTSSIGGGARSRSNTTENRDQQWTSSEVPSSKDRSSSFSSASSSSINIGSQKKPSPAKEGDRYYFKLHTLEYTAVICLPTLEEKNQWKNDFINVINQITEKSISFNPKWSRNNLIYSTSPSSPSSSNNNNNNNNSSGNNNKNFKDVFNSQTQYSFNSPQKGSLFTADSLLIKQSIQDLLSIPEQDKNNIQPPPETTATTTTDKKKTVIINNSNNNANTSPSQATEKLELNECVNDTVPTTQSRSTFDRIMNMIKNYNT</sequence>
<dbReference type="EMBL" id="AJWJ01000052">
    <property type="protein sequence ID" value="KAF2076697.1"/>
    <property type="molecule type" value="Genomic_DNA"/>
</dbReference>